<dbReference type="AlphaFoldDB" id="A0A0F0I276"/>
<evidence type="ECO:0000259" key="1">
    <source>
        <dbReference type="Pfam" id="PF06985"/>
    </source>
</evidence>
<gene>
    <name evidence="2" type="ORF">P875_00053039</name>
</gene>
<name>A0A0F0I276_ASPPU</name>
<evidence type="ECO:0000313" key="3">
    <source>
        <dbReference type="Proteomes" id="UP000033540"/>
    </source>
</evidence>
<organism evidence="2 3">
    <name type="scientific">Aspergillus parasiticus (strain ATCC 56775 / NRRL 5862 / SRRC 143 / SU-1)</name>
    <dbReference type="NCBI Taxonomy" id="1403190"/>
    <lineage>
        <taxon>Eukaryota</taxon>
        <taxon>Fungi</taxon>
        <taxon>Dikarya</taxon>
        <taxon>Ascomycota</taxon>
        <taxon>Pezizomycotina</taxon>
        <taxon>Eurotiomycetes</taxon>
        <taxon>Eurotiomycetidae</taxon>
        <taxon>Eurotiales</taxon>
        <taxon>Aspergillaceae</taxon>
        <taxon>Aspergillus</taxon>
        <taxon>Aspergillus subgen. Circumdati</taxon>
    </lineage>
</organism>
<dbReference type="PANTHER" id="PTHR24148">
    <property type="entry name" value="ANKYRIN REPEAT DOMAIN-CONTAINING PROTEIN 39 HOMOLOG-RELATED"/>
    <property type="match status" value="1"/>
</dbReference>
<protein>
    <submittedName>
        <fullName evidence="2">Heterokaryon incompatibility protein HET</fullName>
    </submittedName>
</protein>
<evidence type="ECO:0000313" key="2">
    <source>
        <dbReference type="EMBL" id="KJK60737.1"/>
    </source>
</evidence>
<dbReference type="OrthoDB" id="2157530at2759"/>
<dbReference type="PANTHER" id="PTHR24148:SF64">
    <property type="entry name" value="HETEROKARYON INCOMPATIBILITY DOMAIN-CONTAINING PROTEIN"/>
    <property type="match status" value="1"/>
</dbReference>
<dbReference type="Pfam" id="PF06985">
    <property type="entry name" value="HET"/>
    <property type="match status" value="1"/>
</dbReference>
<proteinExistence type="predicted"/>
<accession>A0A0F0I276</accession>
<sequence>MSSLQNASNNSKPRFEIPPNNSTQPRWLLDLDDWVVRAYSRIRFHQDPKNREYGYGIISYTWGKYWNRTDTVPDKDAPDGIDWKIPRLAKDAISLGEAKKVITSMGKRYVWWDWMCVPQGGSHKDIAAQEIGKQMAIYKNAKASIIWLHDTNWAQSSDVGHFLRNHYPERPLRQWLQKFSTGLQRIREREPWLTSIWTLQEGVLLNHSRLVDRHGARLPDVPNDKRFHSDEATVVDLAIVPAKLARDIAMALFTGEGNPDPLFRDFTSVRENRVYAQQVLCEIIRSGLFGYYDGPVPLIILAGKGSRRYDKATNPDQYWALIGALDLDVAPNYKLTIPRAREDFFKALLKKYQWQLLLAPSLPLDVSRRSWPEVIADGHILPLDDLFFISELVDGLPQLSWTGTETGGPIIISGARGTPFRVFRLKKTGHFRRYIQARNKQGQDLVDVLGPATEAPVEDATYLHIAKLQPKSGLPGKRCIEVRGYQRGGAGQFNGVVDLWVAEDDVALESISKITLHLPQKNL</sequence>
<dbReference type="Proteomes" id="UP000033540">
    <property type="component" value="Unassembled WGS sequence"/>
</dbReference>
<dbReference type="EMBL" id="JZEE01000730">
    <property type="protein sequence ID" value="KJK60737.1"/>
    <property type="molecule type" value="Genomic_DNA"/>
</dbReference>
<dbReference type="STRING" id="1403190.A0A0F0I276"/>
<reference evidence="2 3" key="1">
    <citation type="submission" date="2015-02" db="EMBL/GenBank/DDBJ databases">
        <title>Draft genome sequence of Aspergillus parasiticus SU-1.</title>
        <authorList>
            <person name="Yu J."/>
            <person name="Fedorova N."/>
            <person name="Yin Y."/>
            <person name="Losada L."/>
            <person name="Zafar N."/>
            <person name="Taujale R."/>
            <person name="Ehrlich K.C."/>
            <person name="Bhatnagar D."/>
            <person name="Cleveland T.E."/>
            <person name="Bennett J.W."/>
            <person name="Nierman W.C."/>
        </authorList>
    </citation>
    <scope>NUCLEOTIDE SEQUENCE [LARGE SCALE GENOMIC DNA]</scope>
    <source>
        <strain evidence="3">ATCC 56775 / NRRL 5862 / SRRC 143 / SU-1</strain>
    </source>
</reference>
<comment type="caution">
    <text evidence="2">The sequence shown here is derived from an EMBL/GenBank/DDBJ whole genome shotgun (WGS) entry which is preliminary data.</text>
</comment>
<feature type="domain" description="Heterokaryon incompatibility" evidence="1">
    <location>
        <begin position="55"/>
        <end position="201"/>
    </location>
</feature>
<dbReference type="InterPro" id="IPR010730">
    <property type="entry name" value="HET"/>
</dbReference>
<dbReference type="InterPro" id="IPR052895">
    <property type="entry name" value="HetReg/Transcr_Mod"/>
</dbReference>